<feature type="domain" description="HPP transmembrane region" evidence="2">
    <location>
        <begin position="21"/>
        <end position="168"/>
    </location>
</feature>
<dbReference type="InterPro" id="IPR007065">
    <property type="entry name" value="HPP"/>
</dbReference>
<gene>
    <name evidence="3" type="ORF">JOC58_000882</name>
</gene>
<organism evidence="3 4">
    <name type="scientific">Paenibacillus hunanensis</name>
    <dbReference type="NCBI Taxonomy" id="539262"/>
    <lineage>
        <taxon>Bacteria</taxon>
        <taxon>Bacillati</taxon>
        <taxon>Bacillota</taxon>
        <taxon>Bacilli</taxon>
        <taxon>Bacillales</taxon>
        <taxon>Paenibacillaceae</taxon>
        <taxon>Paenibacillus</taxon>
    </lineage>
</organism>
<comment type="caution">
    <text evidence="3">The sequence shown here is derived from an EMBL/GenBank/DDBJ whole genome shotgun (WGS) entry which is preliminary data.</text>
</comment>
<dbReference type="RefSeq" id="WP_188775531.1">
    <property type="nucleotide sequence ID" value="NZ_BMMB01000004.1"/>
</dbReference>
<feature type="transmembrane region" description="Helical" evidence="1">
    <location>
        <begin position="26"/>
        <end position="43"/>
    </location>
</feature>
<dbReference type="PANTHER" id="PTHR33741:SF5">
    <property type="entry name" value="TRANSMEMBRANE PROTEIN DDB_G0269096-RELATED"/>
    <property type="match status" value="1"/>
</dbReference>
<name>A0ABU1IX93_9BACL</name>
<dbReference type="InterPro" id="IPR058581">
    <property type="entry name" value="TM_HPP"/>
</dbReference>
<dbReference type="EMBL" id="JAVDQH010000003">
    <property type="protein sequence ID" value="MDR6242997.1"/>
    <property type="molecule type" value="Genomic_DNA"/>
</dbReference>
<evidence type="ECO:0000313" key="4">
    <source>
        <dbReference type="Proteomes" id="UP001185028"/>
    </source>
</evidence>
<dbReference type="Proteomes" id="UP001185028">
    <property type="component" value="Unassembled WGS sequence"/>
</dbReference>
<evidence type="ECO:0000313" key="3">
    <source>
        <dbReference type="EMBL" id="MDR6242997.1"/>
    </source>
</evidence>
<keyword evidence="1" id="KW-0812">Transmembrane</keyword>
<feature type="transmembrane region" description="Helical" evidence="1">
    <location>
        <begin position="49"/>
        <end position="66"/>
    </location>
</feature>
<accession>A0ABU1IX93</accession>
<evidence type="ECO:0000256" key="1">
    <source>
        <dbReference type="SAM" id="Phobius"/>
    </source>
</evidence>
<keyword evidence="4" id="KW-1185">Reference proteome</keyword>
<reference evidence="3 4" key="1">
    <citation type="submission" date="2023-07" db="EMBL/GenBank/DDBJ databases">
        <title>Genomic Encyclopedia of Type Strains, Phase IV (KMG-IV): sequencing the most valuable type-strain genomes for metagenomic binning, comparative biology and taxonomic classification.</title>
        <authorList>
            <person name="Goeker M."/>
        </authorList>
    </citation>
    <scope>NUCLEOTIDE SEQUENCE [LARGE SCALE GENOMIC DNA]</scope>
    <source>
        <strain evidence="3 4">DSM 22170</strain>
    </source>
</reference>
<feature type="transmembrane region" description="Helical" evidence="1">
    <location>
        <begin position="86"/>
        <end position="116"/>
    </location>
</feature>
<feature type="transmembrane region" description="Helical" evidence="1">
    <location>
        <begin position="128"/>
        <end position="158"/>
    </location>
</feature>
<protein>
    <submittedName>
        <fullName evidence="3">CBS-domain-containing membrane protein</fullName>
    </submittedName>
</protein>
<keyword evidence="1" id="KW-0472">Membrane</keyword>
<sequence>MTNLKHYFRKFGSTSRSPLLINVRQAWWAFVGGAIAILALEALSASMDAVLLMAPFGASCVLAFALPEAPLSQPRNIIGGHVITTLCGLFISHLFGYTIWSLALGVGIGIAAMMLTKTTHPPAGANPIIVITAASSWSFLFTPVLAGAIVIVCITLLYNNLFAHKKYPTFWV</sequence>
<evidence type="ECO:0000259" key="2">
    <source>
        <dbReference type="Pfam" id="PF04982"/>
    </source>
</evidence>
<dbReference type="PANTHER" id="PTHR33741">
    <property type="entry name" value="TRANSMEMBRANE PROTEIN DDB_G0269096-RELATED"/>
    <property type="match status" value="1"/>
</dbReference>
<proteinExistence type="predicted"/>
<keyword evidence="1" id="KW-1133">Transmembrane helix</keyword>
<dbReference type="Pfam" id="PF04982">
    <property type="entry name" value="TM_HPP"/>
    <property type="match status" value="1"/>
</dbReference>